<evidence type="ECO:0000313" key="2">
    <source>
        <dbReference type="Proteomes" id="UP000615446"/>
    </source>
</evidence>
<dbReference type="AlphaFoldDB" id="A0A8H3QNV8"/>
<name>A0A8H3QNV8_9GLOM</name>
<organism evidence="1 2">
    <name type="scientific">Rhizophagus clarus</name>
    <dbReference type="NCBI Taxonomy" id="94130"/>
    <lineage>
        <taxon>Eukaryota</taxon>
        <taxon>Fungi</taxon>
        <taxon>Fungi incertae sedis</taxon>
        <taxon>Mucoromycota</taxon>
        <taxon>Glomeromycotina</taxon>
        <taxon>Glomeromycetes</taxon>
        <taxon>Glomerales</taxon>
        <taxon>Glomeraceae</taxon>
        <taxon>Rhizophagus</taxon>
    </lineage>
</organism>
<accession>A0A8H3QNV8</accession>
<protein>
    <recommendedName>
        <fullName evidence="3">F-box domain-containing protein</fullName>
    </recommendedName>
</protein>
<dbReference type="Proteomes" id="UP000615446">
    <property type="component" value="Unassembled WGS sequence"/>
</dbReference>
<evidence type="ECO:0000313" key="1">
    <source>
        <dbReference type="EMBL" id="GES86361.1"/>
    </source>
</evidence>
<evidence type="ECO:0008006" key="3">
    <source>
        <dbReference type="Google" id="ProtNLM"/>
    </source>
</evidence>
<dbReference type="EMBL" id="BLAL01000160">
    <property type="protein sequence ID" value="GES86361.1"/>
    <property type="molecule type" value="Genomic_DNA"/>
</dbReference>
<dbReference type="OrthoDB" id="2443441at2759"/>
<proteinExistence type="predicted"/>
<reference evidence="1" key="1">
    <citation type="submission" date="2019-10" db="EMBL/GenBank/DDBJ databases">
        <title>Conservation and host-specific expression of non-tandemly repeated heterogenous ribosome RNA gene in arbuscular mycorrhizal fungi.</title>
        <authorList>
            <person name="Maeda T."/>
            <person name="Kobayashi Y."/>
            <person name="Nakagawa T."/>
            <person name="Ezawa T."/>
            <person name="Yamaguchi K."/>
            <person name="Bino T."/>
            <person name="Nishimoto Y."/>
            <person name="Shigenobu S."/>
            <person name="Kawaguchi M."/>
        </authorList>
    </citation>
    <scope>NUCLEOTIDE SEQUENCE</scope>
    <source>
        <strain evidence="1">HR1</strain>
    </source>
</reference>
<comment type="caution">
    <text evidence="1">The sequence shown here is derived from an EMBL/GenBank/DDBJ whole genome shotgun (WGS) entry which is preliminary data.</text>
</comment>
<gene>
    <name evidence="1" type="ORF">RCL2_001341700</name>
</gene>
<sequence>MVLLFASRFLFELRYNSKFLFSCLMANRLWCEIVVPVLWRKPWSYAVNYRNNNSLYSVITSYLSNDKEFLTNKGIKISGQHDYLSFCKSIIMKIMDEIISVES</sequence>